<dbReference type="Proteomes" id="UP000501168">
    <property type="component" value="Chromosome"/>
</dbReference>
<dbReference type="Gene3D" id="3.15.10.40">
    <property type="entry name" value="Uncharacterised protein PF07273, DUF1439"/>
    <property type="match status" value="1"/>
</dbReference>
<keyword evidence="2" id="KW-1185">Reference proteome</keyword>
<dbReference type="EMBL" id="CP050253">
    <property type="protein sequence ID" value="QIQ20590.1"/>
    <property type="molecule type" value="Genomic_DNA"/>
</dbReference>
<dbReference type="KEGG" id="orb:IPMB12_02155"/>
<dbReference type="InterPro" id="IPR010835">
    <property type="entry name" value="DUF1439"/>
</dbReference>
<sequence length="186" mass="20838">MKRFVTYFSFFFLSLLMVGCQNITQYALSEQLVNHYLQSAASQNVQKFSAANMLDIDLSFDKLNIDIGRNEANVVELSGTAKTLITSLIGSQNADLSLELKGLPNFDQQTGAVYLKNLELVSYKLNSSLGTINTSTFLPYLNQALQLYFNENPVYVLDKSNPMERLALATSSKMSVEKGQFVFSWL</sequence>
<dbReference type="FunCoup" id="A0A6G9IAI4">
    <property type="interactions" value="58"/>
</dbReference>
<dbReference type="AlphaFoldDB" id="A0A6G9IAI4"/>
<organism evidence="1 2">
    <name type="scientific">Zophobihabitans entericus</name>
    <dbReference type="NCBI Taxonomy" id="1635327"/>
    <lineage>
        <taxon>Bacteria</taxon>
        <taxon>Pseudomonadati</taxon>
        <taxon>Pseudomonadota</taxon>
        <taxon>Gammaproteobacteria</taxon>
        <taxon>Orbales</taxon>
        <taxon>Orbaceae</taxon>
        <taxon>Zophobihabitans</taxon>
    </lineage>
</organism>
<accession>A0A6G9IAI4</accession>
<evidence type="ECO:0000313" key="2">
    <source>
        <dbReference type="Proteomes" id="UP000501168"/>
    </source>
</evidence>
<dbReference type="InParanoid" id="A0A6G9IAI4"/>
<reference evidence="1 2" key="1">
    <citation type="submission" date="2020-03" db="EMBL/GenBank/DDBJ databases">
        <title>Complete genome sequence of Orbus sp. IPMB12 (BCRC 80908).</title>
        <authorList>
            <person name="Lo W.-S."/>
            <person name="Chang T.-H."/>
            <person name="Kuo C.-H."/>
        </authorList>
    </citation>
    <scope>NUCLEOTIDE SEQUENCE [LARGE SCALE GENOMIC DNA]</scope>
    <source>
        <strain evidence="1 2">IPMB12</strain>
    </source>
</reference>
<dbReference type="Pfam" id="PF07273">
    <property type="entry name" value="DUF1439"/>
    <property type="match status" value="1"/>
</dbReference>
<protein>
    <submittedName>
        <fullName evidence="1">DUF1439 domain-containing protein</fullName>
    </submittedName>
</protein>
<proteinExistence type="predicted"/>
<gene>
    <name evidence="1" type="ORF">IPMB12_02155</name>
</gene>
<name>A0A6G9IAI4_9GAMM</name>
<dbReference type="RefSeq" id="WP_166914503.1">
    <property type="nucleotide sequence ID" value="NZ_CP050253.1"/>
</dbReference>
<evidence type="ECO:0000313" key="1">
    <source>
        <dbReference type="EMBL" id="QIQ20590.1"/>
    </source>
</evidence>
<dbReference type="PROSITE" id="PS51257">
    <property type="entry name" value="PROKAR_LIPOPROTEIN"/>
    <property type="match status" value="1"/>
</dbReference>